<dbReference type="InterPro" id="IPR005825">
    <property type="entry name" value="Ribosomal_uL24_CS"/>
</dbReference>
<organism evidence="8 9">
    <name type="scientific">Luteolibacter pohnpeiensis</name>
    <dbReference type="NCBI Taxonomy" id="454153"/>
    <lineage>
        <taxon>Bacteria</taxon>
        <taxon>Pseudomonadati</taxon>
        <taxon>Verrucomicrobiota</taxon>
        <taxon>Verrucomicrobiia</taxon>
        <taxon>Verrucomicrobiales</taxon>
        <taxon>Verrucomicrobiaceae</taxon>
        <taxon>Luteolibacter</taxon>
    </lineage>
</organism>
<dbReference type="GO" id="GO:0005840">
    <property type="term" value="C:ribosome"/>
    <property type="evidence" value="ECO:0007669"/>
    <property type="project" value="UniProtKB-KW"/>
</dbReference>
<dbReference type="GO" id="GO:1990904">
    <property type="term" value="C:ribonucleoprotein complex"/>
    <property type="evidence" value="ECO:0007669"/>
    <property type="project" value="UniProtKB-KW"/>
</dbReference>
<dbReference type="InterPro" id="IPR008991">
    <property type="entry name" value="Translation_prot_SH3-like_sf"/>
</dbReference>
<gene>
    <name evidence="5 8" type="primary">rplX</name>
    <name evidence="8" type="ORF">JIN85_10430</name>
</gene>
<comment type="function">
    <text evidence="5">One of two assembly initiator proteins, it binds directly to the 5'-end of the 23S rRNA, where it nucleates assembly of the 50S subunit.</text>
</comment>
<keyword evidence="9" id="KW-1185">Reference proteome</keyword>
<evidence type="ECO:0000313" key="8">
    <source>
        <dbReference type="EMBL" id="MBK1882833.1"/>
    </source>
</evidence>
<dbReference type="InterPro" id="IPR014722">
    <property type="entry name" value="Rib_uL2_dom2"/>
</dbReference>
<dbReference type="Pfam" id="PF00467">
    <property type="entry name" value="KOW"/>
    <property type="match status" value="1"/>
</dbReference>
<dbReference type="AlphaFoldDB" id="A0A934VWH9"/>
<comment type="caution">
    <text evidence="8">The sequence shown here is derived from an EMBL/GenBank/DDBJ whole genome shotgun (WGS) entry which is preliminary data.</text>
</comment>
<dbReference type="GO" id="GO:0019843">
    <property type="term" value="F:rRNA binding"/>
    <property type="evidence" value="ECO:0007669"/>
    <property type="project" value="UniProtKB-UniRule"/>
</dbReference>
<evidence type="ECO:0000256" key="6">
    <source>
        <dbReference type="RuleBase" id="RU003477"/>
    </source>
</evidence>
<dbReference type="Proteomes" id="UP000603141">
    <property type="component" value="Unassembled WGS sequence"/>
</dbReference>
<comment type="subunit">
    <text evidence="5">Part of the 50S ribosomal subunit.</text>
</comment>
<dbReference type="PROSITE" id="PS01108">
    <property type="entry name" value="RIBOSOMAL_L24"/>
    <property type="match status" value="1"/>
</dbReference>
<dbReference type="GO" id="GO:0003735">
    <property type="term" value="F:structural constituent of ribosome"/>
    <property type="evidence" value="ECO:0007669"/>
    <property type="project" value="InterPro"/>
</dbReference>
<evidence type="ECO:0000256" key="5">
    <source>
        <dbReference type="HAMAP-Rule" id="MF_01326"/>
    </source>
</evidence>
<dbReference type="InterPro" id="IPR003256">
    <property type="entry name" value="Ribosomal_uL24"/>
</dbReference>
<dbReference type="GO" id="GO:0006412">
    <property type="term" value="P:translation"/>
    <property type="evidence" value="ECO:0007669"/>
    <property type="project" value="UniProtKB-UniRule"/>
</dbReference>
<dbReference type="PANTHER" id="PTHR12903">
    <property type="entry name" value="MITOCHONDRIAL RIBOSOMAL PROTEIN L24"/>
    <property type="match status" value="1"/>
</dbReference>
<keyword evidence="2 5" id="KW-0689">Ribosomal protein</keyword>
<evidence type="ECO:0000259" key="7">
    <source>
        <dbReference type="SMART" id="SM00739"/>
    </source>
</evidence>
<dbReference type="HAMAP" id="MF_01326_B">
    <property type="entry name" value="Ribosomal_uL24_B"/>
    <property type="match status" value="1"/>
</dbReference>
<name>A0A934VWH9_9BACT</name>
<protein>
    <recommendedName>
        <fullName evidence="4 5">Large ribosomal subunit protein uL24</fullName>
    </recommendedName>
</protein>
<evidence type="ECO:0000256" key="3">
    <source>
        <dbReference type="ARBA" id="ARBA00023274"/>
    </source>
</evidence>
<keyword evidence="3 5" id="KW-0687">Ribonucleoprotein</keyword>
<evidence type="ECO:0000313" key="9">
    <source>
        <dbReference type="Proteomes" id="UP000603141"/>
    </source>
</evidence>
<accession>A0A934VWH9</accession>
<evidence type="ECO:0000256" key="2">
    <source>
        <dbReference type="ARBA" id="ARBA00022980"/>
    </source>
</evidence>
<dbReference type="InterPro" id="IPR005824">
    <property type="entry name" value="KOW"/>
</dbReference>
<dbReference type="CDD" id="cd06089">
    <property type="entry name" value="KOW_RPL26"/>
    <property type="match status" value="1"/>
</dbReference>
<dbReference type="Gene3D" id="2.30.30.30">
    <property type="match status" value="1"/>
</dbReference>
<evidence type="ECO:0000256" key="1">
    <source>
        <dbReference type="ARBA" id="ARBA00010618"/>
    </source>
</evidence>
<keyword evidence="5" id="KW-0694">RNA-binding</keyword>
<sequence length="77" mass="8102">MSRTKTHVKKGDQVEIITGAHKGKQGTVLSVNAAKSQVVVEGARPVKKATRRSEADPDGGIKTIDGSVHISNVKKLG</sequence>
<feature type="domain" description="KOW" evidence="7">
    <location>
        <begin position="7"/>
        <end position="34"/>
    </location>
</feature>
<evidence type="ECO:0000256" key="4">
    <source>
        <dbReference type="ARBA" id="ARBA00035206"/>
    </source>
</evidence>
<dbReference type="InterPro" id="IPR041988">
    <property type="entry name" value="Ribosomal_uL24_KOW"/>
</dbReference>
<dbReference type="RefSeq" id="WP_200270347.1">
    <property type="nucleotide sequence ID" value="NZ_JAENIJ010000014.1"/>
</dbReference>
<proteinExistence type="inferred from homology"/>
<comment type="function">
    <text evidence="5">One of the proteins that surrounds the polypeptide exit tunnel on the outside of the subunit.</text>
</comment>
<dbReference type="EMBL" id="JAENIJ010000014">
    <property type="protein sequence ID" value="MBK1882833.1"/>
    <property type="molecule type" value="Genomic_DNA"/>
</dbReference>
<reference evidence="8" key="1">
    <citation type="submission" date="2021-01" db="EMBL/GenBank/DDBJ databases">
        <title>Modified the classification status of verrucomicrobia.</title>
        <authorList>
            <person name="Feng X."/>
        </authorList>
    </citation>
    <scope>NUCLEOTIDE SEQUENCE</scope>
    <source>
        <strain evidence="8">KCTC 22041</strain>
    </source>
</reference>
<comment type="similarity">
    <text evidence="1 5 6">Belongs to the universal ribosomal protein uL24 family.</text>
</comment>
<dbReference type="SUPFAM" id="SSF50104">
    <property type="entry name" value="Translation proteins SH3-like domain"/>
    <property type="match status" value="1"/>
</dbReference>
<keyword evidence="5" id="KW-0699">rRNA-binding</keyword>
<dbReference type="SMART" id="SM00739">
    <property type="entry name" value="KOW"/>
    <property type="match status" value="1"/>
</dbReference>
<dbReference type="NCBIfam" id="TIGR01079">
    <property type="entry name" value="rplX_bact"/>
    <property type="match status" value="1"/>
</dbReference>